<evidence type="ECO:0000313" key="1">
    <source>
        <dbReference type="EMBL" id="ORY02042.1"/>
    </source>
</evidence>
<dbReference type="EMBL" id="MCFA01000162">
    <property type="protein sequence ID" value="ORY02042.1"/>
    <property type="molecule type" value="Genomic_DNA"/>
</dbReference>
<name>A0A1Y1YVH4_9PLEO</name>
<evidence type="ECO:0000313" key="2">
    <source>
        <dbReference type="Proteomes" id="UP000193144"/>
    </source>
</evidence>
<organism evidence="1 2">
    <name type="scientific">Clohesyomyces aquaticus</name>
    <dbReference type="NCBI Taxonomy" id="1231657"/>
    <lineage>
        <taxon>Eukaryota</taxon>
        <taxon>Fungi</taxon>
        <taxon>Dikarya</taxon>
        <taxon>Ascomycota</taxon>
        <taxon>Pezizomycotina</taxon>
        <taxon>Dothideomycetes</taxon>
        <taxon>Pleosporomycetidae</taxon>
        <taxon>Pleosporales</taxon>
        <taxon>Lindgomycetaceae</taxon>
        <taxon>Clohesyomyces</taxon>
    </lineage>
</organism>
<keyword evidence="2" id="KW-1185">Reference proteome</keyword>
<dbReference type="OrthoDB" id="2589819at2759"/>
<accession>A0A1Y1YVH4</accession>
<reference evidence="1 2" key="1">
    <citation type="submission" date="2016-07" db="EMBL/GenBank/DDBJ databases">
        <title>Pervasive Adenine N6-methylation of Active Genes in Fungi.</title>
        <authorList>
            <consortium name="DOE Joint Genome Institute"/>
            <person name="Mondo S.J."/>
            <person name="Dannebaum R.O."/>
            <person name="Kuo R.C."/>
            <person name="Labutti K."/>
            <person name="Haridas S."/>
            <person name="Kuo A."/>
            <person name="Salamov A."/>
            <person name="Ahrendt S.R."/>
            <person name="Lipzen A."/>
            <person name="Sullivan W."/>
            <person name="Andreopoulos W.B."/>
            <person name="Clum A."/>
            <person name="Lindquist E."/>
            <person name="Daum C."/>
            <person name="Ramamoorthy G.K."/>
            <person name="Gryganskyi A."/>
            <person name="Culley D."/>
            <person name="Magnuson J.K."/>
            <person name="James T.Y."/>
            <person name="O'Malley M.A."/>
            <person name="Stajich J.E."/>
            <person name="Spatafora J.W."/>
            <person name="Visel A."/>
            <person name="Grigoriev I.V."/>
        </authorList>
    </citation>
    <scope>NUCLEOTIDE SEQUENCE [LARGE SCALE GENOMIC DNA]</scope>
    <source>
        <strain evidence="1 2">CBS 115471</strain>
    </source>
</reference>
<proteinExistence type="predicted"/>
<comment type="caution">
    <text evidence="1">The sequence shown here is derived from an EMBL/GenBank/DDBJ whole genome shotgun (WGS) entry which is preliminary data.</text>
</comment>
<dbReference type="AlphaFoldDB" id="A0A1Y1YVH4"/>
<dbReference type="Proteomes" id="UP000193144">
    <property type="component" value="Unassembled WGS sequence"/>
</dbReference>
<gene>
    <name evidence="1" type="ORF">BCR34DRAFT_592028</name>
</gene>
<protein>
    <submittedName>
        <fullName evidence="1">Uncharacterized protein</fullName>
    </submittedName>
</protein>
<dbReference type="InterPro" id="IPR025494">
    <property type="entry name" value="DUF4385"/>
</dbReference>
<dbReference type="Pfam" id="PF14328">
    <property type="entry name" value="DUF4385"/>
    <property type="match status" value="1"/>
</dbReference>
<sequence length="117" mass="12875">MASPRSSPTPTSPTISKAHKMSYRIARGEQGVLTFEPYKSAILPLWRFNSWALERASGIPGLRTRGYGNNSGCTPSLNVPKRYGSWQKVTGRSSSSGAWSSKWRRGRLIQDAEGSSK</sequence>